<dbReference type="Proteomes" id="UP000293379">
    <property type="component" value="Segment"/>
</dbReference>
<dbReference type="KEGG" id="vg:65119446"/>
<name>A0A481S2B3_9CAUD</name>
<reference evidence="2" key="1">
    <citation type="submission" date="2019-02" db="EMBL/GenBank/DDBJ databases">
        <authorList>
            <person name="Montgomery M.T."/>
            <person name="Garlena R.A."/>
            <person name="Russell D.A."/>
            <person name="Pope W.H."/>
            <person name="Jacobs-Sera D."/>
            <person name="Hatfull G.F."/>
        </authorList>
    </citation>
    <scope>NUCLEOTIDE SEQUENCE [LARGE SCALE GENOMIC DNA]</scope>
</reference>
<proteinExistence type="predicted"/>
<dbReference type="RefSeq" id="YP_010101672.1">
    <property type="nucleotide sequence ID" value="NC_055792.1"/>
</dbReference>
<sequence length="106" mass="11734">MTDRAALVADHVVGVYDAGNGFSYSLAERDGVVTNVMEWHQCGGRVETDLPSSIALDVPENDHVPASHRWQFTNIEDPAHLTLTPSILCNRCQRHGFLTNGVWKDC</sequence>
<protein>
    <submittedName>
        <fullName evidence="1">Uncharacterized protein</fullName>
    </submittedName>
</protein>
<accession>A0A481S2B3</accession>
<gene>
    <name evidence="1" type="primary">22</name>
    <name evidence="1" type="ORF">PBI_WALRUS_22</name>
</gene>
<organism evidence="1 2">
    <name type="scientific">Gordonia phage Walrus</name>
    <dbReference type="NCBI Taxonomy" id="2517927"/>
    <lineage>
        <taxon>Viruses</taxon>
        <taxon>Duplodnaviria</taxon>
        <taxon>Heunggongvirae</taxon>
        <taxon>Uroviricota</taxon>
        <taxon>Caudoviricetes</taxon>
        <taxon>Jujuvirus</taxon>
        <taxon>Jujuvirus walrus</taxon>
    </lineage>
</organism>
<evidence type="ECO:0000313" key="1">
    <source>
        <dbReference type="EMBL" id="QBG78413.1"/>
    </source>
</evidence>
<evidence type="ECO:0000313" key="2">
    <source>
        <dbReference type="Proteomes" id="UP000293379"/>
    </source>
</evidence>
<dbReference type="InterPro" id="IPR045384">
    <property type="entry name" value="DUF6527"/>
</dbReference>
<keyword evidence="2" id="KW-1185">Reference proteome</keyword>
<dbReference type="Pfam" id="PF20137">
    <property type="entry name" value="BubE"/>
    <property type="match status" value="1"/>
</dbReference>
<dbReference type="GeneID" id="65119446"/>
<dbReference type="EMBL" id="MK501729">
    <property type="protein sequence ID" value="QBG78413.1"/>
    <property type="molecule type" value="Genomic_DNA"/>
</dbReference>